<dbReference type="PATRIC" id="fig|243230.17.peg.1874"/>
<evidence type="ECO:0000313" key="3">
    <source>
        <dbReference type="Proteomes" id="UP000002524"/>
    </source>
</evidence>
<name>Q9RTU1_DEIRA</name>
<dbReference type="EnsemblBacteria" id="AAF11233">
    <property type="protein sequence ID" value="AAF11233"/>
    <property type="gene ID" value="DR_1665"/>
</dbReference>
<dbReference type="PaxDb" id="243230-DR_1665"/>
<protein>
    <submittedName>
        <fullName evidence="2">Uncharacterized protein</fullName>
    </submittedName>
</protein>
<keyword evidence="3" id="KW-1185">Reference proteome</keyword>
<feature type="transmembrane region" description="Helical" evidence="1">
    <location>
        <begin position="32"/>
        <end position="51"/>
    </location>
</feature>
<keyword evidence="1" id="KW-0812">Transmembrane</keyword>
<dbReference type="STRING" id="243230.DR_1665"/>
<proteinExistence type="predicted"/>
<keyword evidence="1" id="KW-1133">Transmembrane helix</keyword>
<gene>
    <name evidence="2" type="ordered locus">DR_1665</name>
</gene>
<dbReference type="OrthoDB" id="71554at2"/>
<organism evidence="2 3">
    <name type="scientific">Deinococcus radiodurans (strain ATCC 13939 / DSM 20539 / JCM 16871 / CCUG 27074 / LMG 4051 / NBRC 15346 / NCIMB 9279 / VKM B-1422 / R1)</name>
    <dbReference type="NCBI Taxonomy" id="243230"/>
    <lineage>
        <taxon>Bacteria</taxon>
        <taxon>Thermotogati</taxon>
        <taxon>Deinococcota</taxon>
        <taxon>Deinococci</taxon>
        <taxon>Deinococcales</taxon>
        <taxon>Deinococcaceae</taxon>
        <taxon>Deinococcus</taxon>
    </lineage>
</organism>
<dbReference type="AlphaFoldDB" id="Q9RTU1"/>
<keyword evidence="1" id="KW-0472">Membrane</keyword>
<sequence length="152" mass="16319">MMLLSAVYLVITALAVLLLLAFLLRGGVARPMTVWGLSALLPLLAALSVALTSQARATQTLASYHPQSVPVVVETAGEQYDAVLSARQAACLERAKRLQIDTDFRAEKDSEPIPLRKGSQVTGELPTQAVVEALGVKGQLNCPEFRHVVTKK</sequence>
<dbReference type="KEGG" id="dra:DR_1665"/>
<evidence type="ECO:0000256" key="1">
    <source>
        <dbReference type="SAM" id="Phobius"/>
    </source>
</evidence>
<dbReference type="EMBL" id="AE000513">
    <property type="protein sequence ID" value="AAF11233.1"/>
    <property type="molecule type" value="Genomic_DNA"/>
</dbReference>
<reference evidence="2 3" key="1">
    <citation type="journal article" date="1999" name="Science">
        <title>Genome sequence of the radioresistant bacterium Deinococcus radiodurans R1.</title>
        <authorList>
            <person name="White O."/>
            <person name="Eisen J.A."/>
            <person name="Heidelberg J.F."/>
            <person name="Hickey E.K."/>
            <person name="Peterson J.D."/>
            <person name="Dodson R.J."/>
            <person name="Haft D.H."/>
            <person name="Gwinn M.L."/>
            <person name="Nelson W.C."/>
            <person name="Richardson D.L."/>
            <person name="Moffat K.S."/>
            <person name="Qin H."/>
            <person name="Jiang L."/>
            <person name="Pamphile W."/>
            <person name="Crosby M."/>
            <person name="Shen M."/>
            <person name="Vamathevan J.J."/>
            <person name="Lam P."/>
            <person name="McDonald L."/>
            <person name="Utterback T."/>
            <person name="Zalewski C."/>
            <person name="Makarova K.S."/>
            <person name="Aravind L."/>
            <person name="Daly M.J."/>
            <person name="Minton K.W."/>
            <person name="Fleischmann R.D."/>
            <person name="Ketchum K.A."/>
            <person name="Nelson K.E."/>
            <person name="Salzberg S."/>
            <person name="Smith H.O."/>
            <person name="Venter J.C."/>
            <person name="Fraser C.M."/>
        </authorList>
    </citation>
    <scope>NUCLEOTIDE SEQUENCE [LARGE SCALE GENOMIC DNA]</scope>
    <source>
        <strain evidence="3">ATCC 13939 / DSM 20539 / JCM 16871 / LMG 4051 / NBRC 15346 / NCIMB 9279 / R1 / VKM B-1422</strain>
    </source>
</reference>
<accession>Q9RTU1</accession>
<dbReference type="InParanoid" id="Q9RTU1"/>
<dbReference type="PIR" id="D75367">
    <property type="entry name" value="D75367"/>
</dbReference>
<feature type="transmembrane region" description="Helical" evidence="1">
    <location>
        <begin position="6"/>
        <end position="25"/>
    </location>
</feature>
<dbReference type="HOGENOM" id="CLU_1719335_0_0_0"/>
<evidence type="ECO:0000313" key="2">
    <source>
        <dbReference type="EMBL" id="AAF11233.1"/>
    </source>
</evidence>
<dbReference type="Proteomes" id="UP000002524">
    <property type="component" value="Chromosome 1"/>
</dbReference>